<dbReference type="EMBL" id="UYRS01001480">
    <property type="protein sequence ID" value="VDK24917.1"/>
    <property type="molecule type" value="Genomic_DNA"/>
</dbReference>
<dbReference type="AlphaFoldDB" id="A0A0R3VY46"/>
<dbReference type="Proteomes" id="UP000282613">
    <property type="component" value="Unassembled WGS sequence"/>
</dbReference>
<proteinExistence type="predicted"/>
<evidence type="ECO:0000313" key="3">
    <source>
        <dbReference type="WBParaSite" id="TASK_0000234001-mRNA-1"/>
    </source>
</evidence>
<gene>
    <name evidence="1" type="ORF">TASK_LOCUS2341</name>
</gene>
<protein>
    <submittedName>
        <fullName evidence="3">DUF1904 family protein</fullName>
    </submittedName>
</protein>
<keyword evidence="2" id="KW-1185">Reference proteome</keyword>
<reference evidence="3" key="1">
    <citation type="submission" date="2017-02" db="UniProtKB">
        <authorList>
            <consortium name="WormBaseParasite"/>
        </authorList>
    </citation>
    <scope>IDENTIFICATION</scope>
</reference>
<evidence type="ECO:0000313" key="1">
    <source>
        <dbReference type="EMBL" id="VDK24917.1"/>
    </source>
</evidence>
<sequence length="72" mass="8136">MDNLNLSEIGREAEALDGVWRMPCVLLIERITADSTALVRALIDESIESIRPPVVRSIYVCYLDRPMMTRAS</sequence>
<organism evidence="3">
    <name type="scientific">Taenia asiatica</name>
    <name type="common">Asian tapeworm</name>
    <dbReference type="NCBI Taxonomy" id="60517"/>
    <lineage>
        <taxon>Eukaryota</taxon>
        <taxon>Metazoa</taxon>
        <taxon>Spiralia</taxon>
        <taxon>Lophotrochozoa</taxon>
        <taxon>Platyhelminthes</taxon>
        <taxon>Cestoda</taxon>
        <taxon>Eucestoda</taxon>
        <taxon>Cyclophyllidea</taxon>
        <taxon>Taeniidae</taxon>
        <taxon>Taenia</taxon>
    </lineage>
</organism>
<dbReference type="WBParaSite" id="TASK_0000234001-mRNA-1">
    <property type="protein sequence ID" value="TASK_0000234001-mRNA-1"/>
    <property type="gene ID" value="TASK_0000234001"/>
</dbReference>
<accession>A0A0R3VY46</accession>
<evidence type="ECO:0000313" key="2">
    <source>
        <dbReference type="Proteomes" id="UP000282613"/>
    </source>
</evidence>
<reference evidence="1 2" key="2">
    <citation type="submission" date="2018-11" db="EMBL/GenBank/DDBJ databases">
        <authorList>
            <consortium name="Pathogen Informatics"/>
        </authorList>
    </citation>
    <scope>NUCLEOTIDE SEQUENCE [LARGE SCALE GENOMIC DNA]</scope>
</reference>
<name>A0A0R3VY46_TAEAS</name>